<feature type="transmembrane region" description="Helical" evidence="1">
    <location>
        <begin position="832"/>
        <end position="851"/>
    </location>
</feature>
<dbReference type="InterPro" id="IPR001036">
    <property type="entry name" value="Acrflvin-R"/>
</dbReference>
<evidence type="ECO:0000313" key="3">
    <source>
        <dbReference type="Proteomes" id="UP001470288"/>
    </source>
</evidence>
<dbReference type="PANTHER" id="PTHR32063">
    <property type="match status" value="1"/>
</dbReference>
<protein>
    <submittedName>
        <fullName evidence="2">Efflux RND transporter permease subunit</fullName>
    </submittedName>
</protein>
<evidence type="ECO:0000313" key="2">
    <source>
        <dbReference type="EMBL" id="MEQ2577239.1"/>
    </source>
</evidence>
<keyword evidence="1" id="KW-0812">Transmembrane</keyword>
<evidence type="ECO:0000256" key="1">
    <source>
        <dbReference type="SAM" id="Phobius"/>
    </source>
</evidence>
<dbReference type="Gene3D" id="1.20.1640.10">
    <property type="entry name" value="Multidrug efflux transporter AcrB transmembrane domain"/>
    <property type="match status" value="2"/>
</dbReference>
<dbReference type="PRINTS" id="PR00702">
    <property type="entry name" value="ACRIFLAVINRP"/>
</dbReference>
<dbReference type="Gene3D" id="3.30.2090.10">
    <property type="entry name" value="Multidrug efflux transporter AcrB TolC docking domain, DN and DC subdomains"/>
    <property type="match status" value="2"/>
</dbReference>
<dbReference type="SUPFAM" id="SSF82866">
    <property type="entry name" value="Multidrug efflux transporter AcrB transmembrane domain"/>
    <property type="match status" value="2"/>
</dbReference>
<sequence>MNRLTRLVLKRSVTTLLAVLALVVFGFSSLTTLRLELMPDMEMPMKIVYTVYPGADSESVDDLVTTPIEDKIGSLSGVKSITSSSMENVSMVLLQYDYDQNVNDAYLDLRAALDQVKSDLPDDSQDPMIIEMNMDSMPSITYSVSTSDGTDALAFANQDVVPELEALSSVAQVTVSGGQEQYIKVELDRNALNQYGLNMNSIAQYIKATDFTIPLGNLEQGSQSISAISTSDNDTVQAIRNIPLYTATGSVIHLSDVADIDWSVKDADSIARFNGEDTVTISMTKNQSASTIGMVNDVKKVMKNISEQNENAVIEASYDASEMIFESLSSVGSTLALGVILSMIVLFIFFGDWKASIIVGCSMPISLLMTVIVMALMGFSLNIMTLGGLVIAIGMMVDSSSVVIESCFRARDRVPDFKEAALQGTTEVISSIVASTITTVVVYLPLCFSGGMTGQIFIQLGLTIVFSLVASLISAITLVPLFFKMYQPQQKEDLKINHLLDIIKEKYDHMERKVLHRKKTSVLVAVLLLIASFVILSFTNIVAMPTMDEGMVSVEATFRPGTRVETVSEQILPIEAMIAADENVENYTMTASSGSATISVNLKDKRKMSTQEVVDKWIEDTSDIVDMQLDITMSSSMSMGTSSSSGASITIGSVNLEDAKEASEMIQEATWNIPGVLNVSSDAGNNTTQLRVVVDPLSAMSHGMTPAQVAGGLYSMLSGTTAMTVTSDGEEYDVDLEFPKGTYDNASQLMDADIGGIPLSELATVEYTNAAQTIMKMDGKYTVTVTASCLSDDKSDIQDAMDQLLTTLDLPDSVSEAKTLMDTMQDDMFGDMGKALATAVFLVFLVMAMQFESPKYSLMVMLSIPFSLIGAFGLVFISGIDFSMVGLMGVLTLVGTVVNNGILYVDGVNMMRRRMDVEDALIEAGKTRLRPILITTLTTVISMTPSALGFGGRSSVMMQGMALVIIGGLVASTILILVLMPVFYLIVYGTSKKNRRKKRQKYYFWKRKTNTEKPLEEV</sequence>
<feature type="transmembrane region" description="Helical" evidence="1">
    <location>
        <begin position="331"/>
        <end position="350"/>
    </location>
</feature>
<dbReference type="Proteomes" id="UP001470288">
    <property type="component" value="Unassembled WGS sequence"/>
</dbReference>
<dbReference type="Pfam" id="PF00873">
    <property type="entry name" value="ACR_tran"/>
    <property type="match status" value="1"/>
</dbReference>
<gene>
    <name evidence="2" type="ORF">WMO62_00090</name>
</gene>
<feature type="transmembrane region" description="Helical" evidence="1">
    <location>
        <begin position="884"/>
        <end position="905"/>
    </location>
</feature>
<dbReference type="SUPFAM" id="SSF82693">
    <property type="entry name" value="Multidrug efflux transporter AcrB pore domain, PN1, PN2, PC1 and PC2 subdomains"/>
    <property type="match status" value="2"/>
</dbReference>
<feature type="transmembrane region" description="Helical" evidence="1">
    <location>
        <begin position="522"/>
        <end position="543"/>
    </location>
</feature>
<feature type="transmembrane region" description="Helical" evidence="1">
    <location>
        <begin position="425"/>
        <end position="444"/>
    </location>
</feature>
<name>A0ABV1HWD8_9FIRM</name>
<dbReference type="PANTHER" id="PTHR32063:SF0">
    <property type="entry name" value="SWARMING MOTILITY PROTEIN SWRC"/>
    <property type="match status" value="1"/>
</dbReference>
<organism evidence="2 3">
    <name type="scientific">Hominiventricola aquisgranensis</name>
    <dbReference type="NCBI Taxonomy" id="3133164"/>
    <lineage>
        <taxon>Bacteria</taxon>
        <taxon>Bacillati</taxon>
        <taxon>Bacillota</taxon>
        <taxon>Clostridia</taxon>
        <taxon>Lachnospirales</taxon>
        <taxon>Lachnospiraceae</taxon>
        <taxon>Hominiventricola</taxon>
    </lineage>
</organism>
<dbReference type="SUPFAM" id="SSF82714">
    <property type="entry name" value="Multidrug efflux transporter AcrB TolC docking domain, DN and DC subdomains"/>
    <property type="match status" value="2"/>
</dbReference>
<feature type="transmembrane region" description="Helical" evidence="1">
    <location>
        <begin position="456"/>
        <end position="483"/>
    </location>
</feature>
<dbReference type="InterPro" id="IPR027463">
    <property type="entry name" value="AcrB_DN_DC_subdom"/>
</dbReference>
<accession>A0ABV1HWD8</accession>
<dbReference type="Gene3D" id="3.30.70.1320">
    <property type="entry name" value="Multidrug efflux transporter AcrB pore domain like"/>
    <property type="match status" value="1"/>
</dbReference>
<proteinExistence type="predicted"/>
<dbReference type="EMBL" id="JBBMFC010000001">
    <property type="protein sequence ID" value="MEQ2577239.1"/>
    <property type="molecule type" value="Genomic_DNA"/>
</dbReference>
<dbReference type="Gene3D" id="3.30.70.1440">
    <property type="entry name" value="Multidrug efflux transporter AcrB pore domain"/>
    <property type="match status" value="1"/>
</dbReference>
<dbReference type="RefSeq" id="WP_349143386.1">
    <property type="nucleotide sequence ID" value="NZ_JBBMFC010000001.1"/>
</dbReference>
<feature type="transmembrane region" description="Helical" evidence="1">
    <location>
        <begin position="357"/>
        <end position="377"/>
    </location>
</feature>
<keyword evidence="1" id="KW-1133">Transmembrane helix</keyword>
<dbReference type="Gene3D" id="3.30.70.1430">
    <property type="entry name" value="Multidrug efflux transporter AcrB pore domain"/>
    <property type="match status" value="2"/>
</dbReference>
<feature type="transmembrane region" description="Helical" evidence="1">
    <location>
        <begin position="962"/>
        <end position="989"/>
    </location>
</feature>
<comment type="caution">
    <text evidence="2">The sequence shown here is derived from an EMBL/GenBank/DDBJ whole genome shotgun (WGS) entry which is preliminary data.</text>
</comment>
<keyword evidence="1" id="KW-0472">Membrane</keyword>
<feature type="transmembrane region" description="Helical" evidence="1">
    <location>
        <begin position="858"/>
        <end position="878"/>
    </location>
</feature>
<feature type="transmembrane region" description="Helical" evidence="1">
    <location>
        <begin position="932"/>
        <end position="950"/>
    </location>
</feature>
<feature type="transmembrane region" description="Helical" evidence="1">
    <location>
        <begin position="383"/>
        <end position="404"/>
    </location>
</feature>
<reference evidence="2 3" key="1">
    <citation type="submission" date="2024-03" db="EMBL/GenBank/DDBJ databases">
        <title>Human intestinal bacterial collection.</title>
        <authorList>
            <person name="Pauvert C."/>
            <person name="Hitch T.C.A."/>
            <person name="Clavel T."/>
        </authorList>
    </citation>
    <scope>NUCLEOTIDE SEQUENCE [LARGE SCALE GENOMIC DNA]</scope>
    <source>
        <strain evidence="2 3">CLA-AA-H78B</strain>
    </source>
</reference>
<keyword evidence="3" id="KW-1185">Reference proteome</keyword>